<evidence type="ECO:0000256" key="8">
    <source>
        <dbReference type="ARBA" id="ARBA00023163"/>
    </source>
</evidence>
<reference evidence="13 14" key="1">
    <citation type="journal article" date="2024" name="Int. J. Syst. Evol. Microbiol.">
        <title>Clostridium omnivorum sp. nov., isolated from anoxic soil under the treatment of reductive soil disinfestation.</title>
        <authorList>
            <person name="Ueki A."/>
            <person name="Tonouchi A."/>
            <person name="Kaku N."/>
            <person name="Honma S."/>
            <person name="Ueki K."/>
        </authorList>
    </citation>
    <scope>NUCLEOTIDE SEQUENCE [LARGE SCALE GENOMIC DNA]</scope>
    <source>
        <strain evidence="13 14">E14</strain>
    </source>
</reference>
<feature type="domain" description="Response regulatory" evidence="12">
    <location>
        <begin position="3"/>
        <end position="120"/>
    </location>
</feature>
<keyword evidence="6" id="KW-0805">Transcription regulation</keyword>
<keyword evidence="8" id="KW-0804">Transcription</keyword>
<dbReference type="GO" id="GO:0003677">
    <property type="term" value="F:DNA binding"/>
    <property type="evidence" value="ECO:0007669"/>
    <property type="project" value="UniProtKB-KW"/>
</dbReference>
<dbReference type="PANTHER" id="PTHR42713">
    <property type="entry name" value="HISTIDINE KINASE-RELATED"/>
    <property type="match status" value="1"/>
</dbReference>
<dbReference type="Gene3D" id="1.10.10.60">
    <property type="entry name" value="Homeodomain-like"/>
    <property type="match status" value="2"/>
</dbReference>
<dbReference type="InterPro" id="IPR001789">
    <property type="entry name" value="Sig_transdc_resp-reg_receiver"/>
</dbReference>
<dbReference type="Gene3D" id="3.40.50.2300">
    <property type="match status" value="1"/>
</dbReference>
<evidence type="ECO:0000259" key="12">
    <source>
        <dbReference type="PROSITE" id="PS50110"/>
    </source>
</evidence>
<protein>
    <recommendedName>
        <fullName evidence="2">Stage 0 sporulation protein A homolog</fullName>
    </recommendedName>
</protein>
<feature type="domain" description="HTH araC/xylS-type" evidence="11">
    <location>
        <begin position="415"/>
        <end position="513"/>
    </location>
</feature>
<dbReference type="Proteomes" id="UP001208567">
    <property type="component" value="Unassembled WGS sequence"/>
</dbReference>
<dbReference type="PRINTS" id="PR00032">
    <property type="entry name" value="HTHARAC"/>
</dbReference>
<dbReference type="SUPFAM" id="SSF52172">
    <property type="entry name" value="CheY-like"/>
    <property type="match status" value="1"/>
</dbReference>
<evidence type="ECO:0000256" key="1">
    <source>
        <dbReference type="ARBA" id="ARBA00004496"/>
    </source>
</evidence>
<dbReference type="PROSITE" id="PS01124">
    <property type="entry name" value="HTH_ARAC_FAMILY_2"/>
    <property type="match status" value="1"/>
</dbReference>
<evidence type="ECO:0000259" key="11">
    <source>
        <dbReference type="PROSITE" id="PS01124"/>
    </source>
</evidence>
<evidence type="ECO:0000256" key="10">
    <source>
        <dbReference type="PROSITE-ProRule" id="PRU00169"/>
    </source>
</evidence>
<dbReference type="SUPFAM" id="SSF46689">
    <property type="entry name" value="Homeodomain-like"/>
    <property type="match status" value="1"/>
</dbReference>
<comment type="function">
    <text evidence="9">May play the central regulatory role in sporulation. It may be an element of the effector pathway responsible for the activation of sporulation genes in response to nutritional stress. Spo0A may act in concert with spo0H (a sigma factor) to control the expression of some genes that are critical to the sporulation process.</text>
</comment>
<keyword evidence="5" id="KW-0902">Two-component regulatory system</keyword>
<evidence type="ECO:0000256" key="9">
    <source>
        <dbReference type="ARBA" id="ARBA00024867"/>
    </source>
</evidence>
<name>A0ABQ5N6N9_9CLOT</name>
<comment type="subcellular location">
    <subcellularLocation>
        <location evidence="1">Cytoplasm</location>
    </subcellularLocation>
</comment>
<organism evidence="13 14">
    <name type="scientific">Clostridium omnivorum</name>
    <dbReference type="NCBI Taxonomy" id="1604902"/>
    <lineage>
        <taxon>Bacteria</taxon>
        <taxon>Bacillati</taxon>
        <taxon>Bacillota</taxon>
        <taxon>Clostridia</taxon>
        <taxon>Eubacteriales</taxon>
        <taxon>Clostridiaceae</taxon>
        <taxon>Clostridium</taxon>
    </lineage>
</organism>
<keyword evidence="3" id="KW-0963">Cytoplasm</keyword>
<keyword evidence="4 10" id="KW-0597">Phosphoprotein</keyword>
<dbReference type="Pfam" id="PF00072">
    <property type="entry name" value="Response_reg"/>
    <property type="match status" value="1"/>
</dbReference>
<dbReference type="InterPro" id="IPR018060">
    <property type="entry name" value="HTH_AraC"/>
</dbReference>
<dbReference type="SMART" id="SM00448">
    <property type="entry name" value="REC"/>
    <property type="match status" value="1"/>
</dbReference>
<evidence type="ECO:0000256" key="7">
    <source>
        <dbReference type="ARBA" id="ARBA00023125"/>
    </source>
</evidence>
<evidence type="ECO:0000256" key="3">
    <source>
        <dbReference type="ARBA" id="ARBA00022490"/>
    </source>
</evidence>
<evidence type="ECO:0000256" key="2">
    <source>
        <dbReference type="ARBA" id="ARBA00018672"/>
    </source>
</evidence>
<dbReference type="CDD" id="cd17536">
    <property type="entry name" value="REC_YesN-like"/>
    <property type="match status" value="1"/>
</dbReference>
<dbReference type="InterPro" id="IPR011006">
    <property type="entry name" value="CheY-like_superfamily"/>
</dbReference>
<keyword evidence="14" id="KW-1185">Reference proteome</keyword>
<gene>
    <name evidence="13" type="ORF">bsdE14_22820</name>
</gene>
<dbReference type="Pfam" id="PF12833">
    <property type="entry name" value="HTH_18"/>
    <property type="match status" value="1"/>
</dbReference>
<evidence type="ECO:0000313" key="13">
    <source>
        <dbReference type="EMBL" id="GLC30872.1"/>
    </source>
</evidence>
<dbReference type="InterPro" id="IPR020449">
    <property type="entry name" value="Tscrpt_reg_AraC-type_HTH"/>
</dbReference>
<dbReference type="InterPro" id="IPR009057">
    <property type="entry name" value="Homeodomain-like_sf"/>
</dbReference>
<dbReference type="PANTHER" id="PTHR42713:SF3">
    <property type="entry name" value="TRANSCRIPTIONAL REGULATORY PROTEIN HPTR"/>
    <property type="match status" value="1"/>
</dbReference>
<evidence type="ECO:0000256" key="6">
    <source>
        <dbReference type="ARBA" id="ARBA00023015"/>
    </source>
</evidence>
<comment type="caution">
    <text evidence="13">The sequence shown here is derived from an EMBL/GenBank/DDBJ whole genome shotgun (WGS) entry which is preliminary data.</text>
</comment>
<dbReference type="EMBL" id="BRXR01000001">
    <property type="protein sequence ID" value="GLC30872.1"/>
    <property type="molecule type" value="Genomic_DNA"/>
</dbReference>
<dbReference type="SMART" id="SM00342">
    <property type="entry name" value="HTH_ARAC"/>
    <property type="match status" value="1"/>
</dbReference>
<accession>A0ABQ5N6N9</accession>
<dbReference type="InterPro" id="IPR051552">
    <property type="entry name" value="HptR"/>
</dbReference>
<dbReference type="PROSITE" id="PS50110">
    <property type="entry name" value="RESPONSE_REGULATORY"/>
    <property type="match status" value="1"/>
</dbReference>
<dbReference type="RefSeq" id="WP_264850149.1">
    <property type="nucleotide sequence ID" value="NZ_BRXR01000001.1"/>
</dbReference>
<proteinExistence type="predicted"/>
<evidence type="ECO:0000256" key="4">
    <source>
        <dbReference type="ARBA" id="ARBA00022553"/>
    </source>
</evidence>
<evidence type="ECO:0000313" key="14">
    <source>
        <dbReference type="Proteomes" id="UP001208567"/>
    </source>
</evidence>
<evidence type="ECO:0000256" key="5">
    <source>
        <dbReference type="ARBA" id="ARBA00023012"/>
    </source>
</evidence>
<sequence>MYKVMLVDDEALILNGLKALIEWEELGLSIEYTALNGEEALQKFKENPVEIIVTDITMPKMNGLELIKKIKEINSSTKFIILSGYDEFSYAKQAIALGIENYILKPINEEELEATLENIINKLKVSTEVPVLEGKKLEILRENILYRWVINSISINELEERDFILGLSLNLNFYTAAVLKLYNEMLQPGDIYSVYSYIKSETEEWKSCTVFRDLHNNIIFLKGGSLEECNYLKEQMEALVDKLMREKQINSFVTVGSTERGSKNVSISYDSAAILQDYVLIYGYNKVVTYSEYNKKYQSDNAKVDIEEFNKLVLSKDINAIEVYIDNIFNTICSYENVTPDFIQNTAIRMLNVLNRINRELKLSDENGEEDLKKLILYIFNSRSTDEIKNKIIEKSIELISKMQITSNKLSPIIQQVVSYVKNNYSEEISLKTLGFKYNINPSYLGQIFNKEVGEPFSEFLNRIRNEKAKDLLLNTNMKINDIADEIGYIDASYFYRKFKEHFGVSPNTMRSSKNYQL</sequence>
<keyword evidence="7 13" id="KW-0238">DNA-binding</keyword>
<feature type="modified residue" description="4-aspartylphosphate" evidence="10">
    <location>
        <position position="55"/>
    </location>
</feature>